<dbReference type="GO" id="GO:0000281">
    <property type="term" value="P:mitotic cytokinesis"/>
    <property type="evidence" value="ECO:0007669"/>
    <property type="project" value="TreeGrafter"/>
</dbReference>
<evidence type="ECO:0000256" key="6">
    <source>
        <dbReference type="ARBA" id="ARBA00022741"/>
    </source>
</evidence>
<evidence type="ECO:0000256" key="7">
    <source>
        <dbReference type="ARBA" id="ARBA00022771"/>
    </source>
</evidence>
<dbReference type="PROSITE" id="PS50081">
    <property type="entry name" value="ZF_DAG_PE_2"/>
    <property type="match status" value="1"/>
</dbReference>
<evidence type="ECO:0000313" key="22">
    <source>
        <dbReference type="Proteomes" id="UP000183832"/>
    </source>
</evidence>
<dbReference type="SUPFAM" id="SSF56112">
    <property type="entry name" value="Protein kinase-like (PK-like)"/>
    <property type="match status" value="1"/>
</dbReference>
<dbReference type="Pfam" id="PF00130">
    <property type="entry name" value="C1_1"/>
    <property type="match status" value="1"/>
</dbReference>
<keyword evidence="6 14" id="KW-0547">Nucleotide-binding</keyword>
<keyword evidence="9" id="KW-0862">Zinc</keyword>
<evidence type="ECO:0000256" key="11">
    <source>
        <dbReference type="ARBA" id="ARBA00023054"/>
    </source>
</evidence>
<dbReference type="PROSITE" id="PS00108">
    <property type="entry name" value="PROTEIN_KINASE_ST"/>
    <property type="match status" value="1"/>
</dbReference>
<dbReference type="EMBL" id="CVRI01000063">
    <property type="protein sequence ID" value="CRL04319.1"/>
    <property type="molecule type" value="Genomic_DNA"/>
</dbReference>
<keyword evidence="2" id="KW-0723">Serine/threonine-protein kinase</keyword>
<dbReference type="PROSITE" id="PS00107">
    <property type="entry name" value="PROTEIN_KINASE_ATP"/>
    <property type="match status" value="1"/>
</dbReference>
<dbReference type="InterPro" id="IPR046349">
    <property type="entry name" value="C1-like_sf"/>
</dbReference>
<dbReference type="InterPro" id="IPR002219">
    <property type="entry name" value="PKC_DAG/PE"/>
</dbReference>
<keyword evidence="7" id="KW-0863">Zinc-finger</keyword>
<sequence>MNESSSISARTTRLNSLILGRPEALPKEQKEICAGINRDGLLDALFLLHQECSKDSVKKKNKNIQNFASKYRPIIRETKQLRVNVEDFVVKTLIGSGYFGEVHLVTDKCSHDVYAMKTINKKSIVGNCQVREERDIMVLGRKCEWITRLQYAFQDRENLYLVMEYLPGGDLLGLMIRFGAFDEELARFYLAEIALALNALHSMGFVHRDVKPENILLDRFGHLKLADFGSAVALNEDGSFMSLSPAGTPDYIAPELLSALSTKESQKDQKLDASCDFWSMGIIGFEMVTEKTPFHNENVYDTYSEIQNYSEDKRSMKSLEFPSEMKVSRNFKDFLNSLVTKASRRLTFDEIEDHPFFSGIEWHNLRDQAPPIIPTLSGEEDTSNFDDVDVSIKRSPVKKKITFAPQNPNEFSGDDFPFLGFTYIYEESSKFLKSSSKTSESRLESKIAGKIDNLQDTIKEQMREIKELQKELLSAERKATQMISLEKMYEESKEDVEKLNKKLKEKVGEVATMKTEMKMLKNELDGLKKKLKIEEENQLKHDTKIADVLSQTYKKWEKAKKISDNNYEKQLKEAKGEVSNLMDRIKTGNDELSEKIEECQHLNKVLEQYKEMLETAKSQHSKDKNECENLRKQISSDVDMKIQEMKRKLKDEKDERIKSEESQLKLRKELSEAVKTSSELKESKEATKMEISAIRKQLNEKIDEINRLMKCKKELDQQVEQSNRKNDELRKEMLKIQEDNIKKQLRLSKIVSQPIQVGGCRSSNEGEFKSAHGSLTELNIAVDTEDLKNDLVRARESEDIQRKRADNLEEVVQRLEEMIKKVNKTNENTAGGLLERQNEKLEDQLATIREQSILDRQSARTANLQLWKLEKEVSDIKHEKSILSRRIETANEKCSSAIHEKESIELKMKQQLETINSKETQIIDLQKDIRHLKFELKQEREKWTSNERDRLREKTEIIEGNSRIKNLEEKLREANNKVRLLELKVSALSDEKEILQRRLNEERNLHQAADENVKELQKELKTIQANHKILLEAAQTTENLADAYEERFNDEVKRNKANTEKIDDLWSKVRSRDETIAKMKHELSQEKSLKMSAEAKGCQLQNEYDEMKEDLQGMQNRMLDLQQQLVKKQEFLYEAQENVEITNADLQHLQKMKMNYESEIQMLKEETSRILTDFYRSKEEVKRLTKELKDARTDIDEMDQEKDHLNSLLSELRTHSKERDIRTEATVSQQKKLIEYLTQRVEELQNKKKRTIAEVLFGANPPNHPPVTPRSSRKENVAPNAQDTIKLKKIEDDLKKERERNQRLKENLMQTKLEIRKSASTKSPERVNHQSYRESTVETNDFGTTPSRTITATIHAEPEKKVENEYRQSDSSPKVHHFAMTIETASPAPNAPPTLCLACERIILIGQPYWQCKECKLSVHRKCRGFVKSHCLLGDGISATSSSSTTDATSDTTASIVVPIRRNSKKHKSVTLDDVDGIKPFSDDVSSIGSGSDLALNSYHGDHILNSSRFGFGWGMATAPRINAAYALTENIILFGCSNGLFSYRLDDNEIVQIKGISSVNYFAIKSDLTKSIMIGDNGDNLYECDIRNLMNKSRQSGMLEAKLEIHPLDLSIANRCADEKWHMVALHGTSEHLNDAIAIAATNSRIVILKYDAKSGRFKPVRSLDTVTAINSILFTQHSAIVSCDKFFEIDLNSFVAEEFLDMSDQSLRPTKVTQPMNVFRINSNEFLLCFRDYGVFVDEYGLRSRQENLEWLHSPKEFFYKNYLLFIIHDEMIQILRINNSTKKHEKDLLTDNNQSRTFVMIDNEKKFTFGSQVNDQSYLVNVLRNVDGVNGTITQDLITIDAEKAFKINLNRSMSSIISDSSTSLATMSSVGATSNDTVN</sequence>
<dbReference type="EC" id="2.7.11.1" evidence="1"/>
<evidence type="ECO:0000256" key="10">
    <source>
        <dbReference type="ARBA" id="ARBA00022840"/>
    </source>
</evidence>
<feature type="coiled-coil region" evidence="15">
    <location>
        <begin position="798"/>
        <end position="1033"/>
    </location>
</feature>
<dbReference type="InterPro" id="IPR017441">
    <property type="entry name" value="Protein_kinase_ATP_BS"/>
</dbReference>
<reference evidence="21 22" key="1">
    <citation type="submission" date="2015-04" db="EMBL/GenBank/DDBJ databases">
        <authorList>
            <person name="Syromyatnikov M.Y."/>
            <person name="Popov V.N."/>
        </authorList>
    </citation>
    <scope>NUCLEOTIDE SEQUENCE [LARGE SCALE GENOMIC DNA]</scope>
</reference>
<dbReference type="Pfam" id="PF00780">
    <property type="entry name" value="CNH"/>
    <property type="match status" value="1"/>
</dbReference>
<evidence type="ECO:0000256" key="16">
    <source>
        <dbReference type="SAM" id="MobiDB-lite"/>
    </source>
</evidence>
<feature type="domain" description="Protein kinase" evidence="17">
    <location>
        <begin position="88"/>
        <end position="357"/>
    </location>
</feature>
<keyword evidence="4" id="KW-0808">Transferase</keyword>
<dbReference type="PROSITE" id="PS50011">
    <property type="entry name" value="PROTEIN_KINASE_DOM"/>
    <property type="match status" value="1"/>
</dbReference>
<feature type="domain" description="CNH" evidence="19">
    <location>
        <begin position="1519"/>
        <end position="1807"/>
    </location>
</feature>
<gene>
    <name evidence="21" type="ORF">CLUMA_CG017414</name>
</gene>
<dbReference type="GO" id="GO:0005524">
    <property type="term" value="F:ATP binding"/>
    <property type="evidence" value="ECO:0007669"/>
    <property type="project" value="UniProtKB-UniRule"/>
</dbReference>
<accession>A0A1J1IVW5</accession>
<keyword evidence="5" id="KW-0479">Metal-binding</keyword>
<feature type="region of interest" description="Disordered" evidence="16">
    <location>
        <begin position="1257"/>
        <end position="1277"/>
    </location>
</feature>
<feature type="region of interest" description="Disordered" evidence="16">
    <location>
        <begin position="1318"/>
        <end position="1346"/>
    </location>
</feature>
<dbReference type="SMART" id="SM00133">
    <property type="entry name" value="S_TK_X"/>
    <property type="match status" value="1"/>
</dbReference>
<dbReference type="Pfam" id="PF00069">
    <property type="entry name" value="Pkinase"/>
    <property type="match status" value="1"/>
</dbReference>
<keyword evidence="3" id="KW-0597">Phosphoprotein</keyword>
<dbReference type="PANTHER" id="PTHR22988">
    <property type="entry name" value="MYOTONIC DYSTROPHY S/T KINASE-RELATED"/>
    <property type="match status" value="1"/>
</dbReference>
<evidence type="ECO:0000256" key="12">
    <source>
        <dbReference type="ARBA" id="ARBA00047899"/>
    </source>
</evidence>
<evidence type="ECO:0000256" key="2">
    <source>
        <dbReference type="ARBA" id="ARBA00022527"/>
    </source>
</evidence>
<dbReference type="GO" id="GO:0008270">
    <property type="term" value="F:zinc ion binding"/>
    <property type="evidence" value="ECO:0007669"/>
    <property type="project" value="UniProtKB-KW"/>
</dbReference>
<evidence type="ECO:0000256" key="13">
    <source>
        <dbReference type="ARBA" id="ARBA00048679"/>
    </source>
</evidence>
<protein>
    <recommendedName>
        <fullName evidence="1">non-specific serine/threonine protein kinase</fullName>
        <ecNumber evidence="1">2.7.11.1</ecNumber>
    </recommendedName>
</protein>
<feature type="domain" description="Phorbol-ester/DAG-type" evidence="18">
    <location>
        <begin position="1375"/>
        <end position="1431"/>
    </location>
</feature>
<dbReference type="GO" id="GO:0004674">
    <property type="term" value="F:protein serine/threonine kinase activity"/>
    <property type="evidence" value="ECO:0007669"/>
    <property type="project" value="UniProtKB-KW"/>
</dbReference>
<dbReference type="GO" id="GO:0031032">
    <property type="term" value="P:actomyosin structure organization"/>
    <property type="evidence" value="ECO:0007669"/>
    <property type="project" value="TreeGrafter"/>
</dbReference>
<dbReference type="FunFam" id="1.10.510.10:FF:000751">
    <property type="entry name" value="Non-specific serine/threonine protein kinase"/>
    <property type="match status" value="1"/>
</dbReference>
<dbReference type="InterPro" id="IPR008271">
    <property type="entry name" value="Ser/Thr_kinase_AS"/>
</dbReference>
<dbReference type="Gene3D" id="1.10.510.10">
    <property type="entry name" value="Transferase(Phosphotransferase) domain 1"/>
    <property type="match status" value="1"/>
</dbReference>
<dbReference type="SMART" id="SM00220">
    <property type="entry name" value="S_TKc"/>
    <property type="match status" value="1"/>
</dbReference>
<comment type="catalytic activity">
    <reaction evidence="12">
        <text>L-threonyl-[protein] + ATP = O-phospho-L-threonyl-[protein] + ADP + H(+)</text>
        <dbReference type="Rhea" id="RHEA:46608"/>
        <dbReference type="Rhea" id="RHEA-COMP:11060"/>
        <dbReference type="Rhea" id="RHEA-COMP:11605"/>
        <dbReference type="ChEBI" id="CHEBI:15378"/>
        <dbReference type="ChEBI" id="CHEBI:30013"/>
        <dbReference type="ChEBI" id="CHEBI:30616"/>
        <dbReference type="ChEBI" id="CHEBI:61977"/>
        <dbReference type="ChEBI" id="CHEBI:456216"/>
        <dbReference type="EC" id="2.7.11.1"/>
    </reaction>
</comment>
<evidence type="ECO:0000256" key="15">
    <source>
        <dbReference type="SAM" id="Coils"/>
    </source>
</evidence>
<feature type="binding site" evidence="14">
    <location>
        <position position="117"/>
    </location>
    <ligand>
        <name>ATP</name>
        <dbReference type="ChEBI" id="CHEBI:30616"/>
    </ligand>
</feature>
<dbReference type="PROSITE" id="PS50219">
    <property type="entry name" value="CNH"/>
    <property type="match status" value="1"/>
</dbReference>
<keyword evidence="22" id="KW-1185">Reference proteome</keyword>
<dbReference type="Gene3D" id="3.30.200.20">
    <property type="entry name" value="Phosphorylase Kinase, domain 1"/>
    <property type="match status" value="1"/>
</dbReference>
<evidence type="ECO:0000256" key="8">
    <source>
        <dbReference type="ARBA" id="ARBA00022777"/>
    </source>
</evidence>
<feature type="coiled-coil region" evidence="15">
    <location>
        <begin position="451"/>
        <end position="537"/>
    </location>
</feature>
<feature type="coiled-coil region" evidence="15">
    <location>
        <begin position="1076"/>
        <end position="1254"/>
    </location>
</feature>
<dbReference type="InterPro" id="IPR050839">
    <property type="entry name" value="Rho-assoc_Ser/Thr_Kinase"/>
</dbReference>
<keyword evidence="11 15" id="KW-0175">Coiled coil</keyword>
<keyword evidence="10 14" id="KW-0067">ATP-binding</keyword>
<dbReference type="InterPro" id="IPR011009">
    <property type="entry name" value="Kinase-like_dom_sf"/>
</dbReference>
<dbReference type="GO" id="GO:0015629">
    <property type="term" value="C:actin cytoskeleton"/>
    <property type="evidence" value="ECO:0007669"/>
    <property type="project" value="TreeGrafter"/>
</dbReference>
<dbReference type="InterPro" id="IPR000961">
    <property type="entry name" value="AGC-kinase_C"/>
</dbReference>
<dbReference type="OrthoDB" id="5919042at2759"/>
<evidence type="ECO:0000259" key="20">
    <source>
        <dbReference type="PROSITE" id="PS51285"/>
    </source>
</evidence>
<evidence type="ECO:0000313" key="21">
    <source>
        <dbReference type="EMBL" id="CRL04319.1"/>
    </source>
</evidence>
<feature type="coiled-coil region" evidence="15">
    <location>
        <begin position="1280"/>
        <end position="1314"/>
    </location>
</feature>
<dbReference type="Gene3D" id="3.30.60.20">
    <property type="match status" value="1"/>
</dbReference>
<dbReference type="STRING" id="568069.A0A1J1IVW5"/>
<dbReference type="Proteomes" id="UP000183832">
    <property type="component" value="Unassembled WGS sequence"/>
</dbReference>
<proteinExistence type="predicted"/>
<feature type="coiled-coil region" evidence="15">
    <location>
        <begin position="564"/>
        <end position="739"/>
    </location>
</feature>
<evidence type="ECO:0000256" key="9">
    <source>
        <dbReference type="ARBA" id="ARBA00022833"/>
    </source>
</evidence>
<dbReference type="SUPFAM" id="SSF57889">
    <property type="entry name" value="Cysteine-rich domain"/>
    <property type="match status" value="1"/>
</dbReference>
<evidence type="ECO:0000256" key="3">
    <source>
        <dbReference type="ARBA" id="ARBA00022553"/>
    </source>
</evidence>
<keyword evidence="8" id="KW-0418">Kinase</keyword>
<evidence type="ECO:0000256" key="4">
    <source>
        <dbReference type="ARBA" id="ARBA00022679"/>
    </source>
</evidence>
<dbReference type="GO" id="GO:0005737">
    <property type="term" value="C:cytoplasm"/>
    <property type="evidence" value="ECO:0007669"/>
    <property type="project" value="TreeGrafter"/>
</dbReference>
<dbReference type="CDD" id="cd00029">
    <property type="entry name" value="C1"/>
    <property type="match status" value="1"/>
</dbReference>
<feature type="domain" description="AGC-kinase C-terminal" evidence="20">
    <location>
        <begin position="358"/>
        <end position="433"/>
    </location>
</feature>
<evidence type="ECO:0000256" key="1">
    <source>
        <dbReference type="ARBA" id="ARBA00012513"/>
    </source>
</evidence>
<dbReference type="SMART" id="SM00036">
    <property type="entry name" value="CNH"/>
    <property type="match status" value="1"/>
</dbReference>
<dbReference type="InterPro" id="IPR001180">
    <property type="entry name" value="CNH_dom"/>
</dbReference>
<evidence type="ECO:0000259" key="17">
    <source>
        <dbReference type="PROSITE" id="PS50011"/>
    </source>
</evidence>
<dbReference type="PROSITE" id="PS51285">
    <property type="entry name" value="AGC_KINASE_CTER"/>
    <property type="match status" value="1"/>
</dbReference>
<feature type="compositionally biased region" description="Basic and acidic residues" evidence="16">
    <location>
        <begin position="1318"/>
        <end position="1336"/>
    </location>
</feature>
<feature type="compositionally biased region" description="Polar residues" evidence="16">
    <location>
        <begin position="1337"/>
        <end position="1346"/>
    </location>
</feature>
<evidence type="ECO:0000256" key="14">
    <source>
        <dbReference type="PROSITE-ProRule" id="PRU10141"/>
    </source>
</evidence>
<name>A0A1J1IVW5_9DIPT</name>
<dbReference type="SMART" id="SM00109">
    <property type="entry name" value="C1"/>
    <property type="match status" value="1"/>
</dbReference>
<evidence type="ECO:0000259" key="18">
    <source>
        <dbReference type="PROSITE" id="PS50081"/>
    </source>
</evidence>
<evidence type="ECO:0000259" key="19">
    <source>
        <dbReference type="PROSITE" id="PS50219"/>
    </source>
</evidence>
<evidence type="ECO:0000256" key="5">
    <source>
        <dbReference type="ARBA" id="ARBA00022723"/>
    </source>
</evidence>
<comment type="catalytic activity">
    <reaction evidence="13">
        <text>L-seryl-[protein] + ATP = O-phospho-L-seryl-[protein] + ADP + H(+)</text>
        <dbReference type="Rhea" id="RHEA:17989"/>
        <dbReference type="Rhea" id="RHEA-COMP:9863"/>
        <dbReference type="Rhea" id="RHEA-COMP:11604"/>
        <dbReference type="ChEBI" id="CHEBI:15378"/>
        <dbReference type="ChEBI" id="CHEBI:29999"/>
        <dbReference type="ChEBI" id="CHEBI:30616"/>
        <dbReference type="ChEBI" id="CHEBI:83421"/>
        <dbReference type="ChEBI" id="CHEBI:456216"/>
        <dbReference type="EC" id="2.7.11.1"/>
    </reaction>
</comment>
<organism evidence="21 22">
    <name type="scientific">Clunio marinus</name>
    <dbReference type="NCBI Taxonomy" id="568069"/>
    <lineage>
        <taxon>Eukaryota</taxon>
        <taxon>Metazoa</taxon>
        <taxon>Ecdysozoa</taxon>
        <taxon>Arthropoda</taxon>
        <taxon>Hexapoda</taxon>
        <taxon>Insecta</taxon>
        <taxon>Pterygota</taxon>
        <taxon>Neoptera</taxon>
        <taxon>Endopterygota</taxon>
        <taxon>Diptera</taxon>
        <taxon>Nematocera</taxon>
        <taxon>Chironomoidea</taxon>
        <taxon>Chironomidae</taxon>
        <taxon>Clunio</taxon>
    </lineage>
</organism>
<dbReference type="PANTHER" id="PTHR22988:SF71">
    <property type="entry name" value="CITRON RHO-INTERACTING KINASE"/>
    <property type="match status" value="1"/>
</dbReference>
<dbReference type="InterPro" id="IPR000719">
    <property type="entry name" value="Prot_kinase_dom"/>
</dbReference>